<dbReference type="PROSITE" id="PS50234">
    <property type="entry name" value="VWFA"/>
    <property type="match status" value="2"/>
</dbReference>
<dbReference type="Gene3D" id="3.40.50.410">
    <property type="entry name" value="von Willebrand factor, type A domain"/>
    <property type="match status" value="2"/>
</dbReference>
<name>A0ABS4K203_9CLOT</name>
<proteinExistence type="predicted"/>
<feature type="domain" description="VWFA" evidence="1">
    <location>
        <begin position="78"/>
        <end position="316"/>
    </location>
</feature>
<evidence type="ECO:0000313" key="2">
    <source>
        <dbReference type="EMBL" id="MBP2020719.1"/>
    </source>
</evidence>
<organism evidence="2 3">
    <name type="scientific">Clostridium punense</name>
    <dbReference type="NCBI Taxonomy" id="1054297"/>
    <lineage>
        <taxon>Bacteria</taxon>
        <taxon>Bacillati</taxon>
        <taxon>Bacillota</taxon>
        <taxon>Clostridia</taxon>
        <taxon>Eubacteriales</taxon>
        <taxon>Clostridiaceae</taxon>
        <taxon>Clostridium</taxon>
    </lineage>
</organism>
<dbReference type="PANTHER" id="PTHR10579">
    <property type="entry name" value="CALCIUM-ACTIVATED CHLORIDE CHANNEL REGULATOR"/>
    <property type="match status" value="1"/>
</dbReference>
<dbReference type="SMART" id="SM00327">
    <property type="entry name" value="VWA"/>
    <property type="match status" value="2"/>
</dbReference>
<dbReference type="SUPFAM" id="SSF53300">
    <property type="entry name" value="vWA-like"/>
    <property type="match status" value="2"/>
</dbReference>
<sequence>MKKISFKNKVSKMMVAFLLIGFLGMAYNVKATVNTPDLNIAASISKSSIYVNEEFQVTYRVQPQPLGLNDINKKANKEIILVIDTSGSMNEYITNSKTRIQALKEAANNFIDKFKNEATIKIGIVTYDYYGRKTKALTEATSQSDLKNVINGLSAEGATNIGDGIRVANSMFSSDASTKKYLVLMSDGMPTALSYTGEAGGSYKDRYSKESYYKSPNIYWWESFFEKSSRWQYYTNTMNTQGLKYGTYGNTDPKNICLEYSTTMASELKKDSITNYIIGFSGGSDSSKLTQIATASAGTYYDARSATAISQVYSDIGDKIKADYSVEGVKVNFTLPNGLEYVMDSFDTSVNGNDYSKSVSSISYKLNSTNTQYIAEAFDVTLKFKGITKGYYELSGTGWNISYKDVNGNIVNKLLPKTQITIEKYNTEFAVSRRLLPEQNGGKYNVNNEFQIEYSIVPQPIKIETTQKTKEIMLVVDTSGSMAWSVEKDNDYTKPSRIELTKTALNNFINKFSNAGNVKIGLITYADKGRVYTNNSISLFDYSNILGMRNTINGLTPNGGTNIGDGLRRAAWALSSNKDANKYIVMMTDGEPTFYSYYDSKYYTELDNKDVYTNSNGNDYEKGLEYTNLVAGILRENKDLNIKTFSIGFSKGANAEKLREISTSAGGEYFDATSNNIDAINEVYSSIADQIKTDISLSNVKFSQTLPDGLVLTENGSNSLIKDLRVNYTYNNTTKQYEAEPINFTVNVKGTKVGNYELSRDAKFTYTDFDGTPGEKVFDSLNISILDTYIIKQGLFQPNGNNPNIIHVGEKNIKYISDSSLNIAPKVEYQLAAFIRTNGQDTSINIKLNLGNNVDVTKIKVASVNVYSISTDGSLVKLTSSTPIVENDESGTPNIKVTLAREATNGYKYYIINYNYMVADVNEGSSGLIINRAGITDSSKYNDFQTKIVAMPDVF</sequence>
<dbReference type="InterPro" id="IPR002035">
    <property type="entry name" value="VWF_A"/>
</dbReference>
<dbReference type="Pfam" id="PF13519">
    <property type="entry name" value="VWA_2"/>
    <property type="match status" value="2"/>
</dbReference>
<evidence type="ECO:0000313" key="3">
    <source>
        <dbReference type="Proteomes" id="UP001519308"/>
    </source>
</evidence>
<feature type="domain" description="VWFA" evidence="1">
    <location>
        <begin position="471"/>
        <end position="687"/>
    </location>
</feature>
<protein>
    <submittedName>
        <fullName evidence="2">Mg-chelatase subunit ChlD</fullName>
    </submittedName>
</protein>
<dbReference type="RefSeq" id="WP_021284011.1">
    <property type="nucleotide sequence ID" value="NZ_JAGGLL010000003.1"/>
</dbReference>
<keyword evidence="3" id="KW-1185">Reference proteome</keyword>
<comment type="caution">
    <text evidence="2">The sequence shown here is derived from an EMBL/GenBank/DDBJ whole genome shotgun (WGS) entry which is preliminary data.</text>
</comment>
<dbReference type="CDD" id="cd00198">
    <property type="entry name" value="vWFA"/>
    <property type="match status" value="2"/>
</dbReference>
<dbReference type="InterPro" id="IPR036465">
    <property type="entry name" value="vWFA_dom_sf"/>
</dbReference>
<reference evidence="2 3" key="1">
    <citation type="submission" date="2021-03" db="EMBL/GenBank/DDBJ databases">
        <title>Genomic Encyclopedia of Type Strains, Phase IV (KMG-IV): sequencing the most valuable type-strain genomes for metagenomic binning, comparative biology and taxonomic classification.</title>
        <authorList>
            <person name="Goeker M."/>
        </authorList>
    </citation>
    <scope>NUCLEOTIDE SEQUENCE [LARGE SCALE GENOMIC DNA]</scope>
    <source>
        <strain evidence="2 3">DSM 28650</strain>
    </source>
</reference>
<accession>A0ABS4K203</accession>
<dbReference type="Proteomes" id="UP001519308">
    <property type="component" value="Unassembled WGS sequence"/>
</dbReference>
<gene>
    <name evidence="2" type="ORF">J2Z44_000503</name>
</gene>
<dbReference type="PANTHER" id="PTHR10579:SF166">
    <property type="entry name" value="VWFA DOMAIN-CONTAINING PROTEIN"/>
    <property type="match status" value="1"/>
</dbReference>
<dbReference type="InterPro" id="IPR051266">
    <property type="entry name" value="CLCR"/>
</dbReference>
<dbReference type="EMBL" id="JAGGLL010000003">
    <property type="protein sequence ID" value="MBP2020719.1"/>
    <property type="molecule type" value="Genomic_DNA"/>
</dbReference>
<evidence type="ECO:0000259" key="1">
    <source>
        <dbReference type="PROSITE" id="PS50234"/>
    </source>
</evidence>